<feature type="domain" description="AAA+ ATPase" evidence="5">
    <location>
        <begin position="346"/>
        <end position="482"/>
    </location>
</feature>
<evidence type="ECO:0000256" key="3">
    <source>
        <dbReference type="ARBA" id="ARBA00022840"/>
    </source>
</evidence>
<dbReference type="PANTHER" id="PTHR23077">
    <property type="entry name" value="AAA-FAMILY ATPASE"/>
    <property type="match status" value="1"/>
</dbReference>
<dbReference type="FunCoup" id="H2Z3R6">
    <property type="interactions" value="326"/>
</dbReference>
<dbReference type="Gene3D" id="3.40.50.300">
    <property type="entry name" value="P-loop containing nucleotide triphosphate hydrolases"/>
    <property type="match status" value="2"/>
</dbReference>
<keyword evidence="3 4" id="KW-0067">ATP-binding</keyword>
<accession>H2Z3R6</accession>
<keyword evidence="7" id="KW-1185">Reference proteome</keyword>
<dbReference type="GO" id="GO:0042254">
    <property type="term" value="P:ribosome biogenesis"/>
    <property type="evidence" value="ECO:0007669"/>
    <property type="project" value="TreeGrafter"/>
</dbReference>
<dbReference type="GO" id="GO:0003723">
    <property type="term" value="F:RNA binding"/>
    <property type="evidence" value="ECO:0007669"/>
    <property type="project" value="TreeGrafter"/>
</dbReference>
<dbReference type="InterPro" id="IPR003593">
    <property type="entry name" value="AAA+_ATPase"/>
</dbReference>
<comment type="similarity">
    <text evidence="1 4">Belongs to the AAA ATPase family.</text>
</comment>
<dbReference type="GO" id="GO:0005524">
    <property type="term" value="F:ATP binding"/>
    <property type="evidence" value="ECO:0007669"/>
    <property type="project" value="UniProtKB-KW"/>
</dbReference>
<dbReference type="Pfam" id="PF17862">
    <property type="entry name" value="AAA_lid_3"/>
    <property type="match status" value="1"/>
</dbReference>
<feature type="domain" description="AAA+ ATPase" evidence="5">
    <location>
        <begin position="18"/>
        <end position="155"/>
    </location>
</feature>
<dbReference type="SMART" id="SM00382">
    <property type="entry name" value="AAA"/>
    <property type="match status" value="2"/>
</dbReference>
<dbReference type="HOGENOM" id="CLU_000688_8_3_1"/>
<dbReference type="GO" id="GO:0016887">
    <property type="term" value="F:ATP hydrolysis activity"/>
    <property type="evidence" value="ECO:0007669"/>
    <property type="project" value="InterPro"/>
</dbReference>
<evidence type="ECO:0000256" key="4">
    <source>
        <dbReference type="RuleBase" id="RU003651"/>
    </source>
</evidence>
<evidence type="ECO:0000256" key="1">
    <source>
        <dbReference type="ARBA" id="ARBA00006914"/>
    </source>
</evidence>
<dbReference type="InterPro" id="IPR050168">
    <property type="entry name" value="AAA_ATPase_domain"/>
</dbReference>
<dbReference type="PANTHER" id="PTHR23077:SF171">
    <property type="entry name" value="NUCLEAR VALOSIN-CONTAINING PROTEIN-LIKE"/>
    <property type="match status" value="1"/>
</dbReference>
<dbReference type="InterPro" id="IPR027417">
    <property type="entry name" value="P-loop_NTPase"/>
</dbReference>
<evidence type="ECO:0000313" key="7">
    <source>
        <dbReference type="Proteomes" id="UP000007875"/>
    </source>
</evidence>
<dbReference type="STRING" id="51511.ENSCSAVP00000012228"/>
<dbReference type="FunFam" id="3.40.50.300:FF:000365">
    <property type="entry name" value="Ribosome biogenesis ATPase RIX7"/>
    <property type="match status" value="1"/>
</dbReference>
<dbReference type="InterPro" id="IPR041569">
    <property type="entry name" value="AAA_lid_3"/>
</dbReference>
<dbReference type="PROSITE" id="PS00674">
    <property type="entry name" value="AAA"/>
    <property type="match status" value="2"/>
</dbReference>
<dbReference type="Proteomes" id="UP000007875">
    <property type="component" value="Unassembled WGS sequence"/>
</dbReference>
<dbReference type="InParanoid" id="H2Z3R6"/>
<dbReference type="OMA" id="GLWSTHR"/>
<dbReference type="SUPFAM" id="SSF52540">
    <property type="entry name" value="P-loop containing nucleoside triphosphate hydrolases"/>
    <property type="match status" value="2"/>
</dbReference>
<dbReference type="FunFam" id="3.40.50.300:FF:000149">
    <property type="entry name" value="Nuclear valosin-containing protein-like"/>
    <property type="match status" value="1"/>
</dbReference>
<dbReference type="Pfam" id="PF00004">
    <property type="entry name" value="AAA"/>
    <property type="match status" value="2"/>
</dbReference>
<evidence type="ECO:0000256" key="2">
    <source>
        <dbReference type="ARBA" id="ARBA00022741"/>
    </source>
</evidence>
<evidence type="ECO:0000313" key="6">
    <source>
        <dbReference type="Ensembl" id="ENSCSAVP00000012228.1"/>
    </source>
</evidence>
<dbReference type="Gene3D" id="1.10.8.60">
    <property type="match status" value="3"/>
</dbReference>
<dbReference type="AlphaFoldDB" id="H2Z3R6"/>
<dbReference type="InterPro" id="IPR003960">
    <property type="entry name" value="ATPase_AAA_CS"/>
</dbReference>
<reference evidence="6" key="3">
    <citation type="submission" date="2025-09" db="UniProtKB">
        <authorList>
            <consortium name="Ensembl"/>
        </authorList>
    </citation>
    <scope>IDENTIFICATION</scope>
</reference>
<reference evidence="7" key="1">
    <citation type="submission" date="2003-08" db="EMBL/GenBank/DDBJ databases">
        <authorList>
            <person name="Birren B."/>
            <person name="Nusbaum C."/>
            <person name="Abebe A."/>
            <person name="Abouelleil A."/>
            <person name="Adekoya E."/>
            <person name="Ait-zahra M."/>
            <person name="Allen N."/>
            <person name="Allen T."/>
            <person name="An P."/>
            <person name="Anderson M."/>
            <person name="Anderson S."/>
            <person name="Arachchi H."/>
            <person name="Armbruster J."/>
            <person name="Bachantsang P."/>
            <person name="Baldwin J."/>
            <person name="Barry A."/>
            <person name="Bayul T."/>
            <person name="Blitshsteyn B."/>
            <person name="Bloom T."/>
            <person name="Blye J."/>
            <person name="Boguslavskiy L."/>
            <person name="Borowsky M."/>
            <person name="Boukhgalter B."/>
            <person name="Brunache A."/>
            <person name="Butler J."/>
            <person name="Calixte N."/>
            <person name="Calvo S."/>
            <person name="Camarata J."/>
            <person name="Campo K."/>
            <person name="Chang J."/>
            <person name="Cheshatsang Y."/>
            <person name="Citroen M."/>
            <person name="Collymore A."/>
            <person name="Considine T."/>
            <person name="Cook A."/>
            <person name="Cooke P."/>
            <person name="Corum B."/>
            <person name="Cuomo C."/>
            <person name="David R."/>
            <person name="Dawoe T."/>
            <person name="Degray S."/>
            <person name="Dodge S."/>
            <person name="Dooley K."/>
            <person name="Dorje P."/>
            <person name="Dorjee K."/>
            <person name="Dorris L."/>
            <person name="Duffey N."/>
            <person name="Dupes A."/>
            <person name="Elkins T."/>
            <person name="Engels R."/>
            <person name="Erickson J."/>
            <person name="Farina A."/>
            <person name="Faro S."/>
            <person name="Ferreira P."/>
            <person name="Fischer H."/>
            <person name="Fitzgerald M."/>
            <person name="Foley K."/>
            <person name="Gage D."/>
            <person name="Galagan J."/>
            <person name="Gearin G."/>
            <person name="Gnerre S."/>
            <person name="Gnirke A."/>
            <person name="Goyette A."/>
            <person name="Graham J."/>
            <person name="Grandbois E."/>
            <person name="Gyaltsen K."/>
            <person name="Hafez N."/>
            <person name="Hagopian D."/>
            <person name="Hagos B."/>
            <person name="Hall J."/>
            <person name="Hatcher B."/>
            <person name="Heller A."/>
            <person name="Higgins H."/>
            <person name="Honan T."/>
            <person name="Horn A."/>
            <person name="Houde N."/>
            <person name="Hughes L."/>
            <person name="Hulme W."/>
            <person name="Husby E."/>
            <person name="Iliev I."/>
            <person name="Jaffe D."/>
            <person name="Jones C."/>
            <person name="Kamal M."/>
            <person name="Kamat A."/>
            <person name="Kamvysselis M."/>
            <person name="Karlsson E."/>
            <person name="Kells C."/>
            <person name="Kieu A."/>
            <person name="Kisner P."/>
            <person name="Kodira C."/>
            <person name="Kulbokas E."/>
            <person name="Labutti K."/>
            <person name="Lama D."/>
            <person name="Landers T."/>
            <person name="Leger J."/>
            <person name="Levine S."/>
            <person name="Lewis D."/>
            <person name="Lewis T."/>
            <person name="Lindblad-toh K."/>
            <person name="Liu X."/>
            <person name="Lokyitsang T."/>
            <person name="Lokyitsang Y."/>
            <person name="Lucien O."/>
            <person name="Lui A."/>
            <person name="Ma L.J."/>
            <person name="Mabbitt R."/>
            <person name="Macdonald J."/>
            <person name="Maclean C."/>
            <person name="Major J."/>
            <person name="Manning J."/>
            <person name="Marabella R."/>
            <person name="Maru K."/>
            <person name="Matthews C."/>
            <person name="Mauceli E."/>
            <person name="Mccarthy M."/>
            <person name="Mcdonough S."/>
            <person name="Mcghee T."/>
            <person name="Meldrim J."/>
            <person name="Meneus L."/>
            <person name="Mesirov J."/>
            <person name="Mihalev A."/>
            <person name="Mihova T."/>
            <person name="Mikkelsen T."/>
            <person name="Mlenga V."/>
            <person name="Moru K."/>
            <person name="Mozes J."/>
            <person name="Mulrain L."/>
            <person name="Munson G."/>
            <person name="Naylor J."/>
            <person name="Newes C."/>
            <person name="Nguyen C."/>
            <person name="Nguyen N."/>
            <person name="Nguyen T."/>
            <person name="Nicol R."/>
            <person name="Nielsen C."/>
            <person name="Nizzari M."/>
            <person name="Norbu C."/>
            <person name="Norbu N."/>
            <person name="O'donnell P."/>
            <person name="Okoawo O."/>
            <person name="O'leary S."/>
            <person name="Omotosho B."/>
            <person name="O'neill K."/>
            <person name="Osman S."/>
            <person name="Parker S."/>
            <person name="Perrin D."/>
            <person name="Phunkhang P."/>
            <person name="Piqani B."/>
            <person name="Purcell S."/>
            <person name="Rachupka T."/>
            <person name="Ramasamy U."/>
            <person name="Rameau R."/>
            <person name="Ray V."/>
            <person name="Raymond C."/>
            <person name="Retta R."/>
            <person name="Richardson S."/>
            <person name="Rise C."/>
            <person name="Rodriguez J."/>
            <person name="Rogers J."/>
            <person name="Rogov P."/>
            <person name="Rutman M."/>
            <person name="Schupbach R."/>
            <person name="Seaman C."/>
            <person name="Settipalli S."/>
            <person name="Sharpe T."/>
            <person name="Sheridan J."/>
            <person name="Sherpa N."/>
            <person name="Shi J."/>
            <person name="Smirnov S."/>
            <person name="Smith C."/>
            <person name="Sougnez C."/>
            <person name="Spencer B."/>
            <person name="Stalker J."/>
            <person name="Stange-thomann N."/>
            <person name="Stavropoulos S."/>
            <person name="Stetson K."/>
            <person name="Stone C."/>
            <person name="Stone S."/>
            <person name="Stubbs M."/>
            <person name="Talamas J."/>
            <person name="Tchuinga P."/>
            <person name="Tenzing P."/>
            <person name="Tesfaye S."/>
            <person name="Theodore J."/>
            <person name="Thoulutsang Y."/>
            <person name="Topham K."/>
            <person name="Towey S."/>
            <person name="Tsamla T."/>
            <person name="Tsomo N."/>
            <person name="Vallee D."/>
            <person name="Vassiliev H."/>
            <person name="Venkataraman V."/>
            <person name="Vinson J."/>
            <person name="Vo A."/>
            <person name="Wade C."/>
            <person name="Wang S."/>
            <person name="Wangchuk T."/>
            <person name="Wangdi T."/>
            <person name="Whittaker C."/>
            <person name="Wilkinson J."/>
            <person name="Wu Y."/>
            <person name="Wyman D."/>
            <person name="Yadav S."/>
            <person name="Yang S."/>
            <person name="Yang X."/>
            <person name="Yeager S."/>
            <person name="Yee E."/>
            <person name="Young G."/>
            <person name="Zainoun J."/>
            <person name="Zembeck L."/>
            <person name="Zimmer A."/>
            <person name="Zody M."/>
            <person name="Lander E."/>
        </authorList>
    </citation>
    <scope>NUCLEOTIDE SEQUENCE [LARGE SCALE GENOMIC DNA]</scope>
</reference>
<dbReference type="GeneTree" id="ENSGT00570000079239"/>
<reference evidence="6" key="2">
    <citation type="submission" date="2025-08" db="UniProtKB">
        <authorList>
            <consortium name="Ensembl"/>
        </authorList>
    </citation>
    <scope>IDENTIFICATION</scope>
</reference>
<dbReference type="Ensembl" id="ENSCSAVT00000012370.1">
    <property type="protein sequence ID" value="ENSCSAVP00000012228.1"/>
    <property type="gene ID" value="ENSCSAVG00000007196.1"/>
</dbReference>
<organism evidence="6 7">
    <name type="scientific">Ciona savignyi</name>
    <name type="common">Pacific transparent sea squirt</name>
    <dbReference type="NCBI Taxonomy" id="51511"/>
    <lineage>
        <taxon>Eukaryota</taxon>
        <taxon>Metazoa</taxon>
        <taxon>Chordata</taxon>
        <taxon>Tunicata</taxon>
        <taxon>Ascidiacea</taxon>
        <taxon>Phlebobranchia</taxon>
        <taxon>Cionidae</taxon>
        <taxon>Ciona</taxon>
    </lineage>
</organism>
<dbReference type="InterPro" id="IPR003959">
    <property type="entry name" value="ATPase_AAA_core"/>
</dbReference>
<dbReference type="GO" id="GO:0005634">
    <property type="term" value="C:nucleus"/>
    <property type="evidence" value="ECO:0007669"/>
    <property type="project" value="TreeGrafter"/>
</dbReference>
<proteinExistence type="inferred from homology"/>
<keyword evidence="2 4" id="KW-0547">Nucleotide-binding</keyword>
<dbReference type="eggNOG" id="KOG0733">
    <property type="taxonomic scope" value="Eukaryota"/>
</dbReference>
<name>H2Z3R6_CIOSA</name>
<dbReference type="GO" id="GO:1990275">
    <property type="term" value="F:preribosome binding"/>
    <property type="evidence" value="ECO:0007669"/>
    <property type="project" value="TreeGrafter"/>
</dbReference>
<evidence type="ECO:0000259" key="5">
    <source>
        <dbReference type="SMART" id="SM00382"/>
    </source>
</evidence>
<sequence>LLLHMVHPEVYTALGVSPPRGILLHGPPGCGKSLLGGAIAGQLNLPLLRLVGPELVGGVSGESEKRIRDVFDTAKLNAPCVLFLDEIDAVAQRRENSSKDMERRIVAQLLSCLDDLNKDTAQVMVVGATNRPDVIDPALRRSGRFDREISLRIPDENARRAILLVLCKEMKLADDINYELIARLTPGYVVSFTYCTVTKIEFSFFRISNECFPSFVGADILSLCREASMQAVSRALNHDNVKGKNLNTILLLHNATDLFCLPYAMLLRLVNPKILSQLDGLFIETGDFEVALNNVQPSAKREGFATVPDITWDDVGALQNMREELSIAILGPVRNPVAFASLGLSRATGVMLVGPPGCGKTMLAKAIANESGINFISVKGPELLNMYVGESERAVRQCFERARNSSPCVIFFDEIDSLCPRRSSMESGASARVVNQMLTELDGLESRKQVFVVAATNRPDIIDPAILRPGRLDKVLYVGIPTADDRVQILNTITKNGSKPSISDDVNLSDLAKDDRCSAFTGADLSALVREAALDAIRQSISHEWSVVLPQNDRNDANIKVTSRNFDAAFNKVKSSISEQDRLMYEEMRDKF</sequence>
<protein>
    <recommendedName>
        <fullName evidence="5">AAA+ ATPase domain-containing protein</fullName>
    </recommendedName>
</protein>